<protein>
    <submittedName>
        <fullName evidence="1">Uncharacterized protein</fullName>
    </submittedName>
</protein>
<dbReference type="AlphaFoldDB" id="A0AAE1TKS2"/>
<gene>
    <name evidence="1" type="ORF">Pmani_037841</name>
</gene>
<dbReference type="EMBL" id="JAWZYT010005958">
    <property type="protein sequence ID" value="KAK4289173.1"/>
    <property type="molecule type" value="Genomic_DNA"/>
</dbReference>
<feature type="non-terminal residue" evidence="1">
    <location>
        <position position="1"/>
    </location>
</feature>
<sequence length="66" mass="7215">VFVSPPVYTRSAVPDICLTTPLKVTPEYWCWSSGVDDEVRIVVKSSEGGVVGVLVIEMVMTDRTSL</sequence>
<evidence type="ECO:0000313" key="2">
    <source>
        <dbReference type="Proteomes" id="UP001292094"/>
    </source>
</evidence>
<organism evidence="1 2">
    <name type="scientific">Petrolisthes manimaculis</name>
    <dbReference type="NCBI Taxonomy" id="1843537"/>
    <lineage>
        <taxon>Eukaryota</taxon>
        <taxon>Metazoa</taxon>
        <taxon>Ecdysozoa</taxon>
        <taxon>Arthropoda</taxon>
        <taxon>Crustacea</taxon>
        <taxon>Multicrustacea</taxon>
        <taxon>Malacostraca</taxon>
        <taxon>Eumalacostraca</taxon>
        <taxon>Eucarida</taxon>
        <taxon>Decapoda</taxon>
        <taxon>Pleocyemata</taxon>
        <taxon>Anomura</taxon>
        <taxon>Galatheoidea</taxon>
        <taxon>Porcellanidae</taxon>
        <taxon>Petrolisthes</taxon>
    </lineage>
</organism>
<comment type="caution">
    <text evidence="1">The sequence shown here is derived from an EMBL/GenBank/DDBJ whole genome shotgun (WGS) entry which is preliminary data.</text>
</comment>
<reference evidence="1" key="1">
    <citation type="submission" date="2023-11" db="EMBL/GenBank/DDBJ databases">
        <title>Genome assemblies of two species of porcelain crab, Petrolisthes cinctipes and Petrolisthes manimaculis (Anomura: Porcellanidae).</title>
        <authorList>
            <person name="Angst P."/>
        </authorList>
    </citation>
    <scope>NUCLEOTIDE SEQUENCE</scope>
    <source>
        <strain evidence="1">PB745_02</strain>
        <tissue evidence="1">Gill</tissue>
    </source>
</reference>
<name>A0AAE1TKS2_9EUCA</name>
<evidence type="ECO:0000313" key="1">
    <source>
        <dbReference type="EMBL" id="KAK4289173.1"/>
    </source>
</evidence>
<accession>A0AAE1TKS2</accession>
<keyword evidence="2" id="KW-1185">Reference proteome</keyword>
<proteinExistence type="predicted"/>
<dbReference type="Proteomes" id="UP001292094">
    <property type="component" value="Unassembled WGS sequence"/>
</dbReference>